<dbReference type="InterPro" id="IPR002938">
    <property type="entry name" value="FAD-bd"/>
</dbReference>
<evidence type="ECO:0000259" key="4">
    <source>
        <dbReference type="Pfam" id="PF01494"/>
    </source>
</evidence>
<evidence type="ECO:0000256" key="3">
    <source>
        <dbReference type="ARBA" id="ARBA00023002"/>
    </source>
</evidence>
<dbReference type="SUPFAM" id="SSF54373">
    <property type="entry name" value="FAD-linked reductases, C-terminal domain"/>
    <property type="match status" value="1"/>
</dbReference>
<evidence type="ECO:0000313" key="6">
    <source>
        <dbReference type="Proteomes" id="UP000191522"/>
    </source>
</evidence>
<dbReference type="GO" id="GO:0044550">
    <property type="term" value="P:secondary metabolite biosynthetic process"/>
    <property type="evidence" value="ECO:0007669"/>
    <property type="project" value="TreeGrafter"/>
</dbReference>
<evidence type="ECO:0000256" key="1">
    <source>
        <dbReference type="ARBA" id="ARBA00022630"/>
    </source>
</evidence>
<feature type="domain" description="FAD-binding" evidence="4">
    <location>
        <begin position="9"/>
        <end position="377"/>
    </location>
</feature>
<dbReference type="OMA" id="LDRPTSW"/>
<dbReference type="Proteomes" id="UP000191522">
    <property type="component" value="Unassembled WGS sequence"/>
</dbReference>
<dbReference type="Gene3D" id="3.50.50.60">
    <property type="entry name" value="FAD/NAD(P)-binding domain"/>
    <property type="match status" value="1"/>
</dbReference>
<evidence type="ECO:0000313" key="5">
    <source>
        <dbReference type="EMBL" id="OQD66295.1"/>
    </source>
</evidence>
<dbReference type="AlphaFoldDB" id="A0A1V6NNJ6"/>
<dbReference type="STRING" id="69771.A0A1V6NNJ6"/>
<sequence length="433" mass="47820">MAASKKNFHVAVVGGGIAGVTLAITLHHRNIPVTLYEQAPAFGEVGAGVSFGPNAVAAMKTCHQGIFEAFEKVCTRNMWSSKQNVWFDYLDGHSMGNSTSAQNSSHQDIAFTISNSTGQTGVHRAHFLDELIRLVPDGISRFNKRLDDVTEREDGKLVLKFADGSEDVTDVVIGCDGIKSRVRQLVVGEDHPSANPTYTHKYAYRGLVPMDKAIGAIGEELASNSCMHMGPGGHMLTFPVNQGKTLNIVAFHTTPDSWADYPRLTRQGTRDEALRDFAGYGPNVINLLKLTDEDLSLWAIFDLGEYPLSTFSKGRICLSGDAAHATSPHHGAGAGFCLEDTAVLAALLEDDRVQTHKDLEHVLDAFDFCRRERTQWLVQSSRFVGDCYEWRAEGIERDFKKIEKEINHRNGIIANVDIDKMCEDARQQLTQRL</sequence>
<accession>A0A1V6NNJ6</accession>
<evidence type="ECO:0000256" key="2">
    <source>
        <dbReference type="ARBA" id="ARBA00022827"/>
    </source>
</evidence>
<keyword evidence="1" id="KW-0285">Flavoprotein</keyword>
<dbReference type="InterPro" id="IPR036188">
    <property type="entry name" value="FAD/NAD-bd_sf"/>
</dbReference>
<reference evidence="6" key="1">
    <citation type="journal article" date="2017" name="Nat. Microbiol.">
        <title>Global analysis of biosynthetic gene clusters reveals vast potential of secondary metabolite production in Penicillium species.</title>
        <authorList>
            <person name="Nielsen J.C."/>
            <person name="Grijseels S."/>
            <person name="Prigent S."/>
            <person name="Ji B."/>
            <person name="Dainat J."/>
            <person name="Nielsen K.F."/>
            <person name="Frisvad J.C."/>
            <person name="Workman M."/>
            <person name="Nielsen J."/>
        </authorList>
    </citation>
    <scope>NUCLEOTIDE SEQUENCE [LARGE SCALE GENOMIC DNA]</scope>
    <source>
        <strain evidence="6">IBT 11843</strain>
    </source>
</reference>
<dbReference type="GO" id="GO:0016491">
    <property type="term" value="F:oxidoreductase activity"/>
    <property type="evidence" value="ECO:0007669"/>
    <property type="project" value="UniProtKB-KW"/>
</dbReference>
<keyword evidence="6" id="KW-1185">Reference proteome</keyword>
<dbReference type="Pfam" id="PF01494">
    <property type="entry name" value="FAD_binding_3"/>
    <property type="match status" value="1"/>
</dbReference>
<dbReference type="InterPro" id="IPR051104">
    <property type="entry name" value="FAD_monoxygenase"/>
</dbReference>
<name>A0A1V6NNJ6_PENDC</name>
<dbReference type="GO" id="GO:0071949">
    <property type="term" value="F:FAD binding"/>
    <property type="evidence" value="ECO:0007669"/>
    <property type="project" value="InterPro"/>
</dbReference>
<keyword evidence="2" id="KW-0274">FAD</keyword>
<gene>
    <name evidence="5" type="ORF">PENDEC_c052G06018</name>
</gene>
<dbReference type="PRINTS" id="PR00420">
    <property type="entry name" value="RNGMNOXGNASE"/>
</dbReference>
<organism evidence="5 6">
    <name type="scientific">Penicillium decumbens</name>
    <dbReference type="NCBI Taxonomy" id="69771"/>
    <lineage>
        <taxon>Eukaryota</taxon>
        <taxon>Fungi</taxon>
        <taxon>Dikarya</taxon>
        <taxon>Ascomycota</taxon>
        <taxon>Pezizomycotina</taxon>
        <taxon>Eurotiomycetes</taxon>
        <taxon>Eurotiomycetidae</taxon>
        <taxon>Eurotiales</taxon>
        <taxon>Aspergillaceae</taxon>
        <taxon>Penicillium</taxon>
    </lineage>
</organism>
<dbReference type="PANTHER" id="PTHR46720:SF3">
    <property type="entry name" value="FAD-BINDING DOMAIN-CONTAINING PROTEIN-RELATED"/>
    <property type="match status" value="1"/>
</dbReference>
<comment type="caution">
    <text evidence="5">The sequence shown here is derived from an EMBL/GenBank/DDBJ whole genome shotgun (WGS) entry which is preliminary data.</text>
</comment>
<protein>
    <recommendedName>
        <fullName evidence="4">FAD-binding domain-containing protein</fullName>
    </recommendedName>
</protein>
<keyword evidence="3" id="KW-0560">Oxidoreductase</keyword>
<dbReference type="SUPFAM" id="SSF51905">
    <property type="entry name" value="FAD/NAD(P)-binding domain"/>
    <property type="match status" value="1"/>
</dbReference>
<dbReference type="FunFam" id="3.50.50.60:FF:000153">
    <property type="entry name" value="Salicylate hydroxylase, putative"/>
    <property type="match status" value="1"/>
</dbReference>
<dbReference type="EMBL" id="MDYL01000052">
    <property type="protein sequence ID" value="OQD66295.1"/>
    <property type="molecule type" value="Genomic_DNA"/>
</dbReference>
<proteinExistence type="predicted"/>
<dbReference type="PANTHER" id="PTHR46720">
    <property type="entry name" value="HYDROXYLASE, PUTATIVE (AFU_ORTHOLOGUE AFUA_3G01460)-RELATED"/>
    <property type="match status" value="1"/>
</dbReference>
<dbReference type="OrthoDB" id="417877at2759"/>